<organism evidence="3">
    <name type="scientific">Trypanosoma congolense (strain IL3000)</name>
    <dbReference type="NCBI Taxonomy" id="1068625"/>
    <lineage>
        <taxon>Eukaryota</taxon>
        <taxon>Discoba</taxon>
        <taxon>Euglenozoa</taxon>
        <taxon>Kinetoplastea</taxon>
        <taxon>Metakinetoplastina</taxon>
        <taxon>Trypanosomatida</taxon>
        <taxon>Trypanosomatidae</taxon>
        <taxon>Trypanosoma</taxon>
        <taxon>Nannomonas</taxon>
    </lineage>
</organism>
<evidence type="ECO:0000256" key="1">
    <source>
        <dbReference type="SAM" id="MobiDB-lite"/>
    </source>
</evidence>
<dbReference type="AlphaFoldDB" id="G0UQZ7"/>
<evidence type="ECO:0000259" key="2">
    <source>
        <dbReference type="Pfam" id="PF07572"/>
    </source>
</evidence>
<feature type="region of interest" description="Disordered" evidence="1">
    <location>
        <begin position="192"/>
        <end position="227"/>
    </location>
</feature>
<protein>
    <recommendedName>
        <fullName evidence="2">BCNT-C domain-containing protein</fullName>
    </recommendedName>
</protein>
<feature type="compositionally biased region" description="Polar residues" evidence="1">
    <location>
        <begin position="211"/>
        <end position="227"/>
    </location>
</feature>
<feature type="domain" description="BCNT-C" evidence="2">
    <location>
        <begin position="225"/>
        <end position="283"/>
    </location>
</feature>
<reference evidence="3" key="1">
    <citation type="journal article" date="2012" name="Proc. Natl. Acad. Sci. U.S.A.">
        <title>Antigenic diversity is generated by distinct evolutionary mechanisms in African trypanosome species.</title>
        <authorList>
            <person name="Jackson A.P."/>
            <person name="Berry A."/>
            <person name="Aslett M."/>
            <person name="Allison H.C."/>
            <person name="Burton P."/>
            <person name="Vavrova-Anderson J."/>
            <person name="Brown R."/>
            <person name="Browne H."/>
            <person name="Corton N."/>
            <person name="Hauser H."/>
            <person name="Gamble J."/>
            <person name="Gilderthorp R."/>
            <person name="Marcello L."/>
            <person name="McQuillan J."/>
            <person name="Otto T.D."/>
            <person name="Quail M.A."/>
            <person name="Sanders M.J."/>
            <person name="van Tonder A."/>
            <person name="Ginger M.L."/>
            <person name="Field M.C."/>
            <person name="Barry J.D."/>
            <person name="Hertz-Fowler C."/>
            <person name="Berriman M."/>
        </authorList>
    </citation>
    <scope>NUCLEOTIDE SEQUENCE</scope>
    <source>
        <strain evidence="3">IL3000</strain>
    </source>
</reference>
<name>G0UQZ7_TRYCI</name>
<dbReference type="EMBL" id="HE575321">
    <property type="protein sequence ID" value="CCC91808.1"/>
    <property type="molecule type" value="Genomic_DNA"/>
</dbReference>
<sequence length="304" mass="33713">MGSRSSSSDAATSSGNSSGEESSASSFTGRNSSSASSSSSSSQLSACSANNLVNVSKDCGDAIAVQRLEREQRLRRLISQRKVGSTVPVDDGKRTEPFTMRKGTLDSDDGIILSTFSNAILFERLLHVLSTSSSLARSQNFDEVLAVSNPLFYRNLKAPLPDAPADTPQDRYLPPRVHSECEQLDNSAIVVRRQKRERQRNRSTAGKDKSAASSATGPRVPSASTSIIVRSQNQWENYLSKELESEGVSLQSFRQKRQDDSYVEKQRFLERSQWAEYQHELQLEARQRELKANRSTRRGETDIN</sequence>
<dbReference type="Pfam" id="PF07572">
    <property type="entry name" value="BCNT"/>
    <property type="match status" value="1"/>
</dbReference>
<feature type="compositionally biased region" description="Basic residues" evidence="1">
    <location>
        <begin position="192"/>
        <end position="201"/>
    </location>
</feature>
<accession>G0UQZ7</accession>
<feature type="region of interest" description="Disordered" evidence="1">
    <location>
        <begin position="1"/>
        <end position="43"/>
    </location>
</feature>
<gene>
    <name evidence="3" type="ORF">TCIL3000_8_80</name>
</gene>
<dbReference type="VEuPathDB" id="TriTrypDB:TcIL3000_8_80"/>
<proteinExistence type="predicted"/>
<evidence type="ECO:0000313" key="3">
    <source>
        <dbReference type="EMBL" id="CCC91808.1"/>
    </source>
</evidence>
<dbReference type="InterPro" id="IPR011421">
    <property type="entry name" value="BCNT-C"/>
</dbReference>